<feature type="domain" description="DUF5730" evidence="3">
    <location>
        <begin position="50"/>
        <end position="247"/>
    </location>
</feature>
<evidence type="ECO:0000313" key="4">
    <source>
        <dbReference type="EMBL" id="VDL90136.1"/>
    </source>
</evidence>
<accession>A0A183SHQ3</accession>
<protein>
    <submittedName>
        <fullName evidence="6">DUF5730 domain-containing protein</fullName>
    </submittedName>
</protein>
<evidence type="ECO:0000313" key="5">
    <source>
        <dbReference type="Proteomes" id="UP000275846"/>
    </source>
</evidence>
<evidence type="ECO:0000256" key="2">
    <source>
        <dbReference type="SAM" id="Phobius"/>
    </source>
</evidence>
<feature type="transmembrane region" description="Helical" evidence="2">
    <location>
        <begin position="27"/>
        <end position="46"/>
    </location>
</feature>
<feature type="region of interest" description="Disordered" evidence="1">
    <location>
        <begin position="376"/>
        <end position="395"/>
    </location>
</feature>
<feature type="transmembrane region" description="Helical" evidence="2">
    <location>
        <begin position="329"/>
        <end position="349"/>
    </location>
</feature>
<evidence type="ECO:0000256" key="1">
    <source>
        <dbReference type="SAM" id="MobiDB-lite"/>
    </source>
</evidence>
<name>A0A183SHQ3_SCHSO</name>
<keyword evidence="2" id="KW-1133">Transmembrane helix</keyword>
<keyword evidence="2" id="KW-0472">Membrane</keyword>
<evidence type="ECO:0000259" key="3">
    <source>
        <dbReference type="Pfam" id="PF19001"/>
    </source>
</evidence>
<feature type="compositionally biased region" description="Basic and acidic residues" evidence="1">
    <location>
        <begin position="376"/>
        <end position="387"/>
    </location>
</feature>
<keyword evidence="5" id="KW-1185">Reference proteome</keyword>
<dbReference type="AlphaFoldDB" id="A0A183SHQ3"/>
<sequence>MPGEVTSLGSSGMQTAVTPATTSVARIFLLSGGVALFLLIVFTTVISCKRQLARACRLTLIVLCVICTTGFLAFLLVHLGLGARELQLTLGDQVVLIPGAAPEGIAASASLNIGLHRAFCDSLILTTDRPGLLVWTVAVAPHLVTNRTYGLLLETPATAGAPLVVALRLSAGDQVQVLGSSDSDKATVDQRLAIYQTELHWQEWLSADEQQPAHEICCAWWPQQAIAEDRAKLITVEKSALHRLVFRQLASDLAVSGTAAGTQSSLHLRLTRSIYQASECDPVVCDSRQKECVLRVLDRWSILDFRIAPGSEQVLASLRVQVECQRKDWAIALIVALLPLGSLLIAWFLSRRKAASRRRGRVRVIRSDLGDKTVQRTNEADIGERQRNGSSVDFV</sequence>
<organism evidence="6">
    <name type="scientific">Schistocephalus solidus</name>
    <name type="common">Tapeworm</name>
    <dbReference type="NCBI Taxonomy" id="70667"/>
    <lineage>
        <taxon>Eukaryota</taxon>
        <taxon>Metazoa</taxon>
        <taxon>Spiralia</taxon>
        <taxon>Lophotrochozoa</taxon>
        <taxon>Platyhelminthes</taxon>
        <taxon>Cestoda</taxon>
        <taxon>Eucestoda</taxon>
        <taxon>Diphyllobothriidea</taxon>
        <taxon>Diphyllobothriidae</taxon>
        <taxon>Schistocephalus</taxon>
    </lineage>
</organism>
<dbReference type="EMBL" id="UYSU01032642">
    <property type="protein sequence ID" value="VDL90136.1"/>
    <property type="molecule type" value="Genomic_DNA"/>
</dbReference>
<dbReference type="WBParaSite" id="SSLN_0000387201-mRNA-1">
    <property type="protein sequence ID" value="SSLN_0000387201-mRNA-1"/>
    <property type="gene ID" value="SSLN_0000387201"/>
</dbReference>
<evidence type="ECO:0000313" key="6">
    <source>
        <dbReference type="WBParaSite" id="SSLN_0000387201-mRNA-1"/>
    </source>
</evidence>
<dbReference type="OrthoDB" id="6227798at2759"/>
<dbReference type="Proteomes" id="UP000275846">
    <property type="component" value="Unassembled WGS sequence"/>
</dbReference>
<reference evidence="6" key="1">
    <citation type="submission" date="2016-06" db="UniProtKB">
        <authorList>
            <consortium name="WormBaseParasite"/>
        </authorList>
    </citation>
    <scope>IDENTIFICATION</scope>
</reference>
<gene>
    <name evidence="4" type="ORF">SSLN_LOCUS3751</name>
</gene>
<feature type="transmembrane region" description="Helical" evidence="2">
    <location>
        <begin position="58"/>
        <end position="81"/>
    </location>
</feature>
<proteinExistence type="predicted"/>
<reference evidence="4 5" key="2">
    <citation type="submission" date="2018-11" db="EMBL/GenBank/DDBJ databases">
        <authorList>
            <consortium name="Pathogen Informatics"/>
        </authorList>
    </citation>
    <scope>NUCLEOTIDE SEQUENCE [LARGE SCALE GENOMIC DNA]</scope>
    <source>
        <strain evidence="4 5">NST_G2</strain>
    </source>
</reference>
<dbReference type="Pfam" id="PF19001">
    <property type="entry name" value="DUF5730"/>
    <property type="match status" value="1"/>
</dbReference>
<dbReference type="InterPro" id="IPR043788">
    <property type="entry name" value="DUF5730"/>
</dbReference>
<keyword evidence="2" id="KW-0812">Transmembrane</keyword>